<keyword evidence="1" id="KW-0547">Nucleotide-binding</keyword>
<dbReference type="InterPro" id="IPR003593">
    <property type="entry name" value="AAA+_ATPase"/>
</dbReference>
<evidence type="ECO:0000256" key="1">
    <source>
        <dbReference type="ARBA" id="ARBA00022741"/>
    </source>
</evidence>
<keyword evidence="4" id="KW-0804">Transcription</keyword>
<dbReference type="RefSeq" id="WP_272090821.1">
    <property type="nucleotide sequence ID" value="NZ_JAQNDL010000003.1"/>
</dbReference>
<dbReference type="Pfam" id="PF25601">
    <property type="entry name" value="AAA_lid_14"/>
    <property type="match status" value="1"/>
</dbReference>
<accession>A0ABT5E8V1</accession>
<evidence type="ECO:0000256" key="2">
    <source>
        <dbReference type="ARBA" id="ARBA00022840"/>
    </source>
</evidence>
<dbReference type="PROSITE" id="PS00688">
    <property type="entry name" value="SIGMA54_INTERACT_3"/>
    <property type="match status" value="1"/>
</dbReference>
<evidence type="ECO:0000313" key="6">
    <source>
        <dbReference type="EMBL" id="MDC0722287.1"/>
    </source>
</evidence>
<evidence type="ECO:0000259" key="5">
    <source>
        <dbReference type="PROSITE" id="PS50045"/>
    </source>
</evidence>
<dbReference type="PROSITE" id="PS00675">
    <property type="entry name" value="SIGMA54_INTERACT_1"/>
    <property type="match status" value="1"/>
</dbReference>
<reference evidence="6 7" key="1">
    <citation type="submission" date="2022-11" db="EMBL/GenBank/DDBJ databases">
        <title>Minimal conservation of predation-associated metabolite biosynthetic gene clusters underscores biosynthetic potential of Myxococcota including descriptions for ten novel species: Archangium lansinium sp. nov., Myxococcus landrumus sp. nov., Nannocystis bai.</title>
        <authorList>
            <person name="Ahearne A."/>
            <person name="Stevens C."/>
            <person name="Dowd S."/>
        </authorList>
    </citation>
    <scope>NUCLEOTIDE SEQUENCE [LARGE SCALE GENOMIC DNA]</scope>
    <source>
        <strain evidence="6 7">BB15-2</strain>
    </source>
</reference>
<dbReference type="InterPro" id="IPR025662">
    <property type="entry name" value="Sigma_54_int_dom_ATP-bd_1"/>
</dbReference>
<proteinExistence type="predicted"/>
<keyword evidence="2" id="KW-0067">ATP-binding</keyword>
<dbReference type="Proteomes" id="UP001221686">
    <property type="component" value="Unassembled WGS sequence"/>
</dbReference>
<keyword evidence="3" id="KW-0805">Transcription regulation</keyword>
<dbReference type="SUPFAM" id="SSF52540">
    <property type="entry name" value="P-loop containing nucleoside triphosphate hydrolases"/>
    <property type="match status" value="1"/>
</dbReference>
<dbReference type="Gene3D" id="3.40.50.300">
    <property type="entry name" value="P-loop containing nucleotide triphosphate hydrolases"/>
    <property type="match status" value="1"/>
</dbReference>
<gene>
    <name evidence="6" type="ORF">POL25_35690</name>
</gene>
<dbReference type="PANTHER" id="PTHR32071:SF123">
    <property type="entry name" value="DNA-BINDING TRANSCRIPTIONAL ACTIVATOR HYFR-RELATED"/>
    <property type="match status" value="1"/>
</dbReference>
<dbReference type="CDD" id="cd00009">
    <property type="entry name" value="AAA"/>
    <property type="match status" value="1"/>
</dbReference>
<dbReference type="SMART" id="SM00382">
    <property type="entry name" value="AAA"/>
    <property type="match status" value="1"/>
</dbReference>
<dbReference type="InterPro" id="IPR058031">
    <property type="entry name" value="AAA_lid_NorR"/>
</dbReference>
<evidence type="ECO:0000256" key="4">
    <source>
        <dbReference type="ARBA" id="ARBA00023163"/>
    </source>
</evidence>
<dbReference type="Pfam" id="PF00158">
    <property type="entry name" value="Sigma54_activat"/>
    <property type="match status" value="1"/>
</dbReference>
<dbReference type="InterPro" id="IPR002078">
    <property type="entry name" value="Sigma_54_int"/>
</dbReference>
<evidence type="ECO:0000313" key="7">
    <source>
        <dbReference type="Proteomes" id="UP001221686"/>
    </source>
</evidence>
<dbReference type="InterPro" id="IPR025944">
    <property type="entry name" value="Sigma_54_int_dom_CS"/>
</dbReference>
<evidence type="ECO:0000256" key="3">
    <source>
        <dbReference type="ARBA" id="ARBA00023015"/>
    </source>
</evidence>
<protein>
    <submittedName>
        <fullName evidence="6">Sigma-54 dependent transcriptional regulator</fullName>
    </submittedName>
</protein>
<dbReference type="Gene3D" id="1.10.8.60">
    <property type="match status" value="1"/>
</dbReference>
<dbReference type="PROSITE" id="PS50045">
    <property type="entry name" value="SIGMA54_INTERACT_4"/>
    <property type="match status" value="1"/>
</dbReference>
<dbReference type="Gene3D" id="1.10.10.60">
    <property type="entry name" value="Homeodomain-like"/>
    <property type="match status" value="1"/>
</dbReference>
<comment type="caution">
    <text evidence="6">The sequence shown here is derived from an EMBL/GenBank/DDBJ whole genome shotgun (WGS) entry which is preliminary data.</text>
</comment>
<dbReference type="EMBL" id="JAQNDL010000003">
    <property type="protein sequence ID" value="MDC0722287.1"/>
    <property type="molecule type" value="Genomic_DNA"/>
</dbReference>
<feature type="domain" description="Sigma-54 factor interaction" evidence="5">
    <location>
        <begin position="179"/>
        <end position="408"/>
    </location>
</feature>
<dbReference type="InterPro" id="IPR027417">
    <property type="entry name" value="P-loop_NTPase"/>
</dbReference>
<dbReference type="PANTHER" id="PTHR32071">
    <property type="entry name" value="TRANSCRIPTIONAL REGULATORY PROTEIN"/>
    <property type="match status" value="1"/>
</dbReference>
<organism evidence="6 7">
    <name type="scientific">Nannocystis bainbridge</name>
    <dbReference type="NCBI Taxonomy" id="2995303"/>
    <lineage>
        <taxon>Bacteria</taxon>
        <taxon>Pseudomonadati</taxon>
        <taxon>Myxococcota</taxon>
        <taxon>Polyangia</taxon>
        <taxon>Nannocystales</taxon>
        <taxon>Nannocystaceae</taxon>
        <taxon>Nannocystis</taxon>
    </lineage>
</organism>
<keyword evidence="7" id="KW-1185">Reference proteome</keyword>
<name>A0ABT5E8V1_9BACT</name>
<sequence length="492" mass="52916">MTTEAGFEPVELLAALVAAASEAHTRRTWVRRVAEVLARALPLVRLELGEPIEGTSEVEVMSSGADGGAVTTTRRRLQEPEIAALRSGRIDESARRGASVRSRIVVPLGGAGAAMFVALSLGPGARLPPPLAARLGEVLFHLLRGQEVTQRVAELSRRAHVENRELREQARHGERERPLVAQSAVMKEVLGRIDAVAPFDTTVLLAGESGTGKELLAQRLHRLSGRGHRSLMAINCGALPANLVESALFGHEAGAFTGATRRHLGVFERADRGTLFLDEVGELPLEVQVKLLRALQSQEFERVGGEERVRVDVRVIAATHRELEPMVAAGTFRRDLFFRLCVFPIRVPPLRERLDELPALTAALMADIAARLRLPAPAVPAEALVRLARHAWPGNVRELGNVLEAAIILGRGSTLAIDTALAVDPAPAPAAVEPLEAAIRRCITGALRACEGRIYGPNGAAEALGLKPGTLQSKMRKLGIEREAFLKGDANE</sequence>